<keyword evidence="3" id="KW-1185">Reference proteome</keyword>
<accession>A0ABV2EJP9</accession>
<evidence type="ECO:0000313" key="3">
    <source>
        <dbReference type="Proteomes" id="UP001549110"/>
    </source>
</evidence>
<reference evidence="2 3" key="1">
    <citation type="submission" date="2024-06" db="EMBL/GenBank/DDBJ databases">
        <title>Genomic Encyclopedia of Type Strains, Phase IV (KMG-IV): sequencing the most valuable type-strain genomes for metagenomic binning, comparative biology and taxonomic classification.</title>
        <authorList>
            <person name="Goeker M."/>
        </authorList>
    </citation>
    <scope>NUCLEOTIDE SEQUENCE [LARGE SCALE GENOMIC DNA]</scope>
    <source>
        <strain evidence="2 3">DSM 17809</strain>
    </source>
</reference>
<comment type="caution">
    <text evidence="2">The sequence shown here is derived from an EMBL/GenBank/DDBJ whole genome shotgun (WGS) entry which is preliminary data.</text>
</comment>
<feature type="compositionally biased region" description="Acidic residues" evidence="1">
    <location>
        <begin position="241"/>
        <end position="250"/>
    </location>
</feature>
<dbReference type="RefSeq" id="WP_354297753.1">
    <property type="nucleotide sequence ID" value="NZ_JBEPLU010000002.1"/>
</dbReference>
<sequence length="336" mass="36219">MNANVPAPRPPIAAGGQVGALIPQSMDEAFRVANAIALSGLAPKGVEKPEQVLVAIMAGAELGFAPFQSIQSFAVINGKPNIWGDALPALLWSRGFKIKERFDNDDEPTKAFCRITRPDGEEIERTFSVADAKKAGLLGKQGPWQQYQKRMLQMRARAFAARDGAADVLRGMQVAEEVQDYGHVREVRAAPVGTGMLAKLEARSAASTGFDPDHVARETGAAQADHDPSTGEVIDAEVEETTAQVGEDDFPGDRQTDQAATQPHSGDKTISERIDDFKGRLAAAPNTTKAKAIWSAAERLRADVDAKDPERLPEMENAFNARYAELEDAEREASGQ</sequence>
<evidence type="ECO:0000256" key="1">
    <source>
        <dbReference type="SAM" id="MobiDB-lite"/>
    </source>
</evidence>
<feature type="region of interest" description="Disordered" evidence="1">
    <location>
        <begin position="241"/>
        <end position="270"/>
    </location>
</feature>
<dbReference type="Proteomes" id="UP001549110">
    <property type="component" value="Unassembled WGS sequence"/>
</dbReference>
<name>A0ABV2EJP9_9CAUL</name>
<gene>
    <name evidence="2" type="ORF">ABID41_002373</name>
</gene>
<organism evidence="2 3">
    <name type="scientific">Phenylobacterium koreense</name>
    <dbReference type="NCBI Taxonomy" id="266125"/>
    <lineage>
        <taxon>Bacteria</taxon>
        <taxon>Pseudomonadati</taxon>
        <taxon>Pseudomonadota</taxon>
        <taxon>Alphaproteobacteria</taxon>
        <taxon>Caulobacterales</taxon>
        <taxon>Caulobacteraceae</taxon>
        <taxon>Phenylobacterium</taxon>
    </lineage>
</organism>
<dbReference type="EMBL" id="JBEPLU010000002">
    <property type="protein sequence ID" value="MET3527255.1"/>
    <property type="molecule type" value="Genomic_DNA"/>
</dbReference>
<evidence type="ECO:0008006" key="4">
    <source>
        <dbReference type="Google" id="ProtNLM"/>
    </source>
</evidence>
<proteinExistence type="predicted"/>
<protein>
    <recommendedName>
        <fullName evidence="4">Recombinase RecT</fullName>
    </recommendedName>
</protein>
<evidence type="ECO:0000313" key="2">
    <source>
        <dbReference type="EMBL" id="MET3527255.1"/>
    </source>
</evidence>